<organism evidence="2">
    <name type="scientific">Magallana gigas</name>
    <name type="common">Pacific oyster</name>
    <name type="synonym">Crassostrea gigas</name>
    <dbReference type="NCBI Taxonomy" id="29159"/>
    <lineage>
        <taxon>Eukaryota</taxon>
        <taxon>Metazoa</taxon>
        <taxon>Spiralia</taxon>
        <taxon>Lophotrochozoa</taxon>
        <taxon>Mollusca</taxon>
        <taxon>Bivalvia</taxon>
        <taxon>Autobranchia</taxon>
        <taxon>Pteriomorphia</taxon>
        <taxon>Ostreida</taxon>
        <taxon>Ostreoidea</taxon>
        <taxon>Ostreidae</taxon>
        <taxon>Magallana</taxon>
    </lineage>
</organism>
<dbReference type="HOGENOM" id="CLU_049082_0_0_1"/>
<dbReference type="InterPro" id="IPR036691">
    <property type="entry name" value="Endo/exonu/phosph_ase_sf"/>
</dbReference>
<dbReference type="GO" id="GO:0005783">
    <property type="term" value="C:endoplasmic reticulum"/>
    <property type="evidence" value="ECO:0007669"/>
    <property type="project" value="TreeGrafter"/>
</dbReference>
<evidence type="ECO:0000313" key="2">
    <source>
        <dbReference type="EMBL" id="EKC35587.1"/>
    </source>
</evidence>
<gene>
    <name evidence="2" type="ORF">CGI_10015986</name>
</gene>
<proteinExistence type="predicted"/>
<dbReference type="PANTHER" id="PTHR14859">
    <property type="entry name" value="CALCOFLUOR WHITE HYPERSENSITIVE PROTEIN PRECURSOR"/>
    <property type="match status" value="1"/>
</dbReference>
<dbReference type="Pfam" id="PF03372">
    <property type="entry name" value="Exo_endo_phos"/>
    <property type="match status" value="1"/>
</dbReference>
<dbReference type="InParanoid" id="K1QFE0"/>
<feature type="domain" description="Endonuclease/exonuclease/phosphatase" evidence="1">
    <location>
        <begin position="19"/>
        <end position="245"/>
    </location>
</feature>
<dbReference type="EMBL" id="JH818615">
    <property type="protein sequence ID" value="EKC35587.1"/>
    <property type="molecule type" value="Genomic_DNA"/>
</dbReference>
<reference evidence="2" key="1">
    <citation type="journal article" date="2012" name="Nature">
        <title>The oyster genome reveals stress adaptation and complexity of shell formation.</title>
        <authorList>
            <person name="Zhang G."/>
            <person name="Fang X."/>
            <person name="Guo X."/>
            <person name="Li L."/>
            <person name="Luo R."/>
            <person name="Xu F."/>
            <person name="Yang P."/>
            <person name="Zhang L."/>
            <person name="Wang X."/>
            <person name="Qi H."/>
            <person name="Xiong Z."/>
            <person name="Que H."/>
            <person name="Xie Y."/>
            <person name="Holland P.W."/>
            <person name="Paps J."/>
            <person name="Zhu Y."/>
            <person name="Wu F."/>
            <person name="Chen Y."/>
            <person name="Wang J."/>
            <person name="Peng C."/>
            <person name="Meng J."/>
            <person name="Yang L."/>
            <person name="Liu J."/>
            <person name="Wen B."/>
            <person name="Zhang N."/>
            <person name="Huang Z."/>
            <person name="Zhu Q."/>
            <person name="Feng Y."/>
            <person name="Mount A."/>
            <person name="Hedgecock D."/>
            <person name="Xu Z."/>
            <person name="Liu Y."/>
            <person name="Domazet-Loso T."/>
            <person name="Du Y."/>
            <person name="Sun X."/>
            <person name="Zhang S."/>
            <person name="Liu B."/>
            <person name="Cheng P."/>
            <person name="Jiang X."/>
            <person name="Li J."/>
            <person name="Fan D."/>
            <person name="Wang W."/>
            <person name="Fu W."/>
            <person name="Wang T."/>
            <person name="Wang B."/>
            <person name="Zhang J."/>
            <person name="Peng Z."/>
            <person name="Li Y."/>
            <person name="Li N."/>
            <person name="Wang J."/>
            <person name="Chen M."/>
            <person name="He Y."/>
            <person name="Tan F."/>
            <person name="Song X."/>
            <person name="Zheng Q."/>
            <person name="Huang R."/>
            <person name="Yang H."/>
            <person name="Du X."/>
            <person name="Chen L."/>
            <person name="Yang M."/>
            <person name="Gaffney P.M."/>
            <person name="Wang S."/>
            <person name="Luo L."/>
            <person name="She Z."/>
            <person name="Ming Y."/>
            <person name="Huang W."/>
            <person name="Zhang S."/>
            <person name="Huang B."/>
            <person name="Zhang Y."/>
            <person name="Qu T."/>
            <person name="Ni P."/>
            <person name="Miao G."/>
            <person name="Wang J."/>
            <person name="Wang Q."/>
            <person name="Steinberg C.E."/>
            <person name="Wang H."/>
            <person name="Li N."/>
            <person name="Qian L."/>
            <person name="Zhang G."/>
            <person name="Li Y."/>
            <person name="Yang H."/>
            <person name="Liu X."/>
            <person name="Wang J."/>
            <person name="Yin Y."/>
            <person name="Wang J."/>
        </authorList>
    </citation>
    <scope>NUCLEOTIDE SEQUENCE [LARGE SCALE GENOMIC DNA]</scope>
    <source>
        <strain evidence="2">05x7-T-G4-1.051#20</strain>
    </source>
</reference>
<accession>K1QFE0</accession>
<dbReference type="InterPro" id="IPR005135">
    <property type="entry name" value="Endo/exonuclease/phosphatase"/>
</dbReference>
<name>K1QFE0_MAGGI</name>
<evidence type="ECO:0000259" key="1">
    <source>
        <dbReference type="Pfam" id="PF03372"/>
    </source>
</evidence>
<sequence length="451" mass="52361">MGILVFLKGISVFSPGISIKKEQLDIIGFQEVRFDSTTGRNQVSDLQKLLPEYQWLYVSKANDVMQKENAIHNGWEGEGIGILSRYPIVTASRKVVPYQQGPDTNRRVIIHAKVRTDNSGILDVFVVHFSYVRKQQCENADILLKLLRERSFRYIIILGDFNIYKDYEWPIKLLTSKRRLEFKGCTSQLESFRRRRKTFFDAWTEVHESEEEEEEGYTFSNMPSPGLHSRPDRIIVNSKIEVKSVTLSGDGSFYKNMYSSSIRFHRMKSLIHHSYLSYKGVKGYPCTQDCGPNGSCRCGMCVKGDNSNNCDLPDCQECSHDIFQNILLYSFLFVIVCFHLFYALLTIFINGADFRKEAVFQILGCNCCLCHPDNFKMRHAPSRNRLYRCCRRWPVFRLPPFYLLIICIVILSLAFYNFNKVFEKSFNTISQVMDEEYFPSDHLMLSAVISL</sequence>
<dbReference type="PANTHER" id="PTHR14859:SF16">
    <property type="entry name" value="ENDONUCLEASE_EXONUCLEASE_PHOSPHATASE DOMAIN-CONTAINING PROTEIN"/>
    <property type="match status" value="1"/>
</dbReference>
<dbReference type="InterPro" id="IPR051916">
    <property type="entry name" value="GPI-anchor_lipid_remodeler"/>
</dbReference>
<dbReference type="GO" id="GO:0006506">
    <property type="term" value="P:GPI anchor biosynthetic process"/>
    <property type="evidence" value="ECO:0007669"/>
    <property type="project" value="TreeGrafter"/>
</dbReference>
<dbReference type="GO" id="GO:0016020">
    <property type="term" value="C:membrane"/>
    <property type="evidence" value="ECO:0007669"/>
    <property type="project" value="GOC"/>
</dbReference>
<dbReference type="SUPFAM" id="SSF56219">
    <property type="entry name" value="DNase I-like"/>
    <property type="match status" value="1"/>
</dbReference>
<dbReference type="AlphaFoldDB" id="K1QFE0"/>
<dbReference type="Gene3D" id="3.60.10.10">
    <property type="entry name" value="Endonuclease/exonuclease/phosphatase"/>
    <property type="match status" value="1"/>
</dbReference>
<dbReference type="GO" id="GO:0003824">
    <property type="term" value="F:catalytic activity"/>
    <property type="evidence" value="ECO:0007669"/>
    <property type="project" value="InterPro"/>
</dbReference>
<protein>
    <recommendedName>
        <fullName evidence="1">Endonuclease/exonuclease/phosphatase domain-containing protein</fullName>
    </recommendedName>
</protein>